<dbReference type="Proteomes" id="UP001056436">
    <property type="component" value="Unassembled WGS sequence"/>
</dbReference>
<evidence type="ECO:0000313" key="2">
    <source>
        <dbReference type="Proteomes" id="UP001056436"/>
    </source>
</evidence>
<accession>A0A9P9X258</accession>
<gene>
    <name evidence="1" type="ORF">CABS02_13785</name>
</gene>
<comment type="caution">
    <text evidence="1">The sequence shown here is derived from an EMBL/GenBank/DDBJ whole genome shotgun (WGS) entry which is preliminary data.</text>
</comment>
<keyword evidence="2" id="KW-1185">Reference proteome</keyword>
<evidence type="ECO:0000313" key="1">
    <source>
        <dbReference type="EMBL" id="KAI3532640.1"/>
    </source>
</evidence>
<dbReference type="EMBL" id="SDAQ01000166">
    <property type="protein sequence ID" value="KAI3532640.1"/>
    <property type="molecule type" value="Genomic_DNA"/>
</dbReference>
<protein>
    <submittedName>
        <fullName evidence="1">Uncharacterized protein</fullName>
    </submittedName>
</protein>
<organism evidence="1 2">
    <name type="scientific">Colletotrichum abscissum</name>
    <dbReference type="NCBI Taxonomy" id="1671311"/>
    <lineage>
        <taxon>Eukaryota</taxon>
        <taxon>Fungi</taxon>
        <taxon>Dikarya</taxon>
        <taxon>Ascomycota</taxon>
        <taxon>Pezizomycotina</taxon>
        <taxon>Sordariomycetes</taxon>
        <taxon>Hypocreomycetidae</taxon>
        <taxon>Glomerellales</taxon>
        <taxon>Glomerellaceae</taxon>
        <taxon>Colletotrichum</taxon>
        <taxon>Colletotrichum acutatum species complex</taxon>
    </lineage>
</organism>
<sequence>MARHLADQQALVPVSRDTSCVDEWTGSIVPSQQPHTSAWQSPPPPFPIDYGDDCHRKFYQFYDGSPNAFEPADFDSAEDAVFSGGNEPNPLEGGILNPHLVDKLQIDVAEQYLVEQRLQYQD</sequence>
<dbReference type="AlphaFoldDB" id="A0A9P9X258"/>
<proteinExistence type="predicted"/>
<reference evidence="1" key="1">
    <citation type="submission" date="2019-01" db="EMBL/GenBank/DDBJ databases">
        <title>Colletotrichum abscissum LGMF1257.</title>
        <authorList>
            <person name="Baroncelli R."/>
        </authorList>
    </citation>
    <scope>NUCLEOTIDE SEQUENCE</scope>
    <source>
        <strain evidence="1">Ca142</strain>
    </source>
</reference>
<name>A0A9P9X258_9PEZI</name>